<keyword evidence="1" id="KW-0732">Signal</keyword>
<protein>
    <submittedName>
        <fullName evidence="2">Uncharacterized protein</fullName>
    </submittedName>
</protein>
<dbReference type="AlphaFoldDB" id="A0A4Q1C5I7"/>
<comment type="caution">
    <text evidence="2">The sequence shown here is derived from an EMBL/GenBank/DDBJ whole genome shotgun (WGS) entry which is preliminary data.</text>
</comment>
<dbReference type="InterPro" id="IPR038537">
    <property type="entry name" value="TatT_sf"/>
</dbReference>
<gene>
    <name evidence="2" type="ORF">ESB00_18600</name>
</gene>
<keyword evidence="3" id="KW-1185">Reference proteome</keyword>
<dbReference type="Pfam" id="PF16811">
    <property type="entry name" value="TAtT"/>
    <property type="match status" value="1"/>
</dbReference>
<dbReference type="OrthoDB" id="191213at2"/>
<proteinExistence type="predicted"/>
<evidence type="ECO:0000313" key="3">
    <source>
        <dbReference type="Proteomes" id="UP000290218"/>
    </source>
</evidence>
<evidence type="ECO:0000256" key="1">
    <source>
        <dbReference type="SAM" id="SignalP"/>
    </source>
</evidence>
<feature type="signal peptide" evidence="1">
    <location>
        <begin position="1"/>
        <end position="23"/>
    </location>
</feature>
<sequence length="312" mass="33751">MPAAAPTLLASLCLLLLTGCASIDRMAVNKLGDALAGGGTAFAGDNDPILIRDASPFSLKLMESLLARNPRHTGLRLAAASGFTQYTYAFVQQEADATEETDVVAAATLRRRAVRLYQRARDHGLAGLEILHPGLRDSLRRDPRTAVRSCGAGDVPFLYWTAAAWAAAIVNGKDQPDLIADLPAVEALIDRALELDEAYDHGAIHAFLIAYEPSRPGAEGDPLARARVHFERALALTGGRHAGPLLTWAETVCVQQQDRARFEALLQQALAIDADARPEWRLANLVLQERARRLLARTDDLFLPVETTPATP</sequence>
<accession>A0A4Q1C5I7</accession>
<dbReference type="EMBL" id="SDHX01000002">
    <property type="protein sequence ID" value="RXK53697.1"/>
    <property type="molecule type" value="Genomic_DNA"/>
</dbReference>
<organism evidence="2 3">
    <name type="scientific">Oleiharenicola lentus</name>
    <dbReference type="NCBI Taxonomy" id="2508720"/>
    <lineage>
        <taxon>Bacteria</taxon>
        <taxon>Pseudomonadati</taxon>
        <taxon>Verrucomicrobiota</taxon>
        <taxon>Opitutia</taxon>
        <taxon>Opitutales</taxon>
        <taxon>Opitutaceae</taxon>
        <taxon>Oleiharenicola</taxon>
    </lineage>
</organism>
<dbReference type="InterPro" id="IPR031823">
    <property type="entry name" value="TatT"/>
</dbReference>
<dbReference type="RefSeq" id="WP_129049640.1">
    <property type="nucleotide sequence ID" value="NZ_SDHX01000002.1"/>
</dbReference>
<feature type="chain" id="PRO_5020941214" evidence="1">
    <location>
        <begin position="24"/>
        <end position="312"/>
    </location>
</feature>
<dbReference type="Proteomes" id="UP000290218">
    <property type="component" value="Unassembled WGS sequence"/>
</dbReference>
<evidence type="ECO:0000313" key="2">
    <source>
        <dbReference type="EMBL" id="RXK53697.1"/>
    </source>
</evidence>
<reference evidence="2 3" key="1">
    <citation type="submission" date="2019-01" db="EMBL/GenBank/DDBJ databases">
        <title>Lacunisphaera sp. strain TWA-58.</title>
        <authorList>
            <person name="Chen W.-M."/>
        </authorList>
    </citation>
    <scope>NUCLEOTIDE SEQUENCE [LARGE SCALE GENOMIC DNA]</scope>
    <source>
        <strain evidence="2 3">TWA-58</strain>
    </source>
</reference>
<dbReference type="Gene3D" id="1.25.40.920">
    <property type="entry name" value="TRAP transporter T-component"/>
    <property type="match status" value="1"/>
</dbReference>
<name>A0A4Q1C5I7_9BACT</name>